<accession>A0ACC2T6G9</accession>
<organism evidence="1 2">
    <name type="scientific">Entomophthora muscae</name>
    <dbReference type="NCBI Taxonomy" id="34485"/>
    <lineage>
        <taxon>Eukaryota</taxon>
        <taxon>Fungi</taxon>
        <taxon>Fungi incertae sedis</taxon>
        <taxon>Zoopagomycota</taxon>
        <taxon>Entomophthoromycotina</taxon>
        <taxon>Entomophthoromycetes</taxon>
        <taxon>Entomophthorales</taxon>
        <taxon>Entomophthoraceae</taxon>
        <taxon>Entomophthora</taxon>
    </lineage>
</organism>
<dbReference type="EMBL" id="QTSX02003588">
    <property type="protein sequence ID" value="KAJ9070188.1"/>
    <property type="molecule type" value="Genomic_DNA"/>
</dbReference>
<gene>
    <name evidence="1" type="ORF">DSO57_1011108</name>
</gene>
<dbReference type="Proteomes" id="UP001165960">
    <property type="component" value="Unassembled WGS sequence"/>
</dbReference>
<proteinExistence type="predicted"/>
<protein>
    <submittedName>
        <fullName evidence="1">Uncharacterized protein</fullName>
    </submittedName>
</protein>
<evidence type="ECO:0000313" key="2">
    <source>
        <dbReference type="Proteomes" id="UP001165960"/>
    </source>
</evidence>
<comment type="caution">
    <text evidence="1">The sequence shown here is derived from an EMBL/GenBank/DDBJ whole genome shotgun (WGS) entry which is preliminary data.</text>
</comment>
<sequence length="274" mass="29260">MTPPLTSRPDRPLEPTAVAKTTSTQLFGVLYITLTGLVDFVDPNSGPWSLLGRSLSYIIKLAPILWWALPAGSTAPHPEPPNASTYDCKFDTFKQTVSVPEYLVTWQQSLAAAPIAVTDGNTMLLTLIVNGLKPHICKWVPVGCCTFIDDCYKAIVEANNQTLMGFCRSNNAPPQLCPAPGSAHNQVGCRQPCQQENGAKRPCGGGTPASTDRGPGKSLGVVEARGSTAPLDPHSQSLLARTPATTMCTKTKPLTSSKFIEMNPSSKQATPQIK</sequence>
<keyword evidence="2" id="KW-1185">Reference proteome</keyword>
<name>A0ACC2T6G9_9FUNG</name>
<reference evidence="1" key="1">
    <citation type="submission" date="2022-04" db="EMBL/GenBank/DDBJ databases">
        <title>Genome of the entomopathogenic fungus Entomophthora muscae.</title>
        <authorList>
            <person name="Elya C."/>
            <person name="Lovett B.R."/>
            <person name="Lee E."/>
            <person name="Macias A.M."/>
            <person name="Hajek A.E."/>
            <person name="De Bivort B.L."/>
            <person name="Kasson M.T."/>
            <person name="De Fine Licht H.H."/>
            <person name="Stajich J.E."/>
        </authorList>
    </citation>
    <scope>NUCLEOTIDE SEQUENCE</scope>
    <source>
        <strain evidence="1">Berkeley</strain>
    </source>
</reference>
<evidence type="ECO:0000313" key="1">
    <source>
        <dbReference type="EMBL" id="KAJ9070188.1"/>
    </source>
</evidence>